<evidence type="ECO:0000313" key="3">
    <source>
        <dbReference type="Proteomes" id="UP000050525"/>
    </source>
</evidence>
<evidence type="ECO:0000313" key="2">
    <source>
        <dbReference type="EMBL" id="KYO35643.1"/>
    </source>
</evidence>
<comment type="caution">
    <text evidence="2">The sequence shown here is derived from an EMBL/GenBank/DDBJ whole genome shotgun (WGS) entry which is preliminary data.</text>
</comment>
<feature type="compositionally biased region" description="Basic and acidic residues" evidence="1">
    <location>
        <begin position="36"/>
        <end position="45"/>
    </location>
</feature>
<accession>A0A151NFR3</accession>
<dbReference type="Proteomes" id="UP000050525">
    <property type="component" value="Unassembled WGS sequence"/>
</dbReference>
<sequence>MQISAPGLLGSCNTRTAYYEFPWPRPRSLASGTKKTLADMTREARTPSSIKKTPCKTERCSYPDVRSLQQSEEQNPDLLRPTIIHLSLLQLLWGEIQIRDQQM</sequence>
<dbReference type="EMBL" id="AKHW03003146">
    <property type="protein sequence ID" value="KYO35643.1"/>
    <property type="molecule type" value="Genomic_DNA"/>
</dbReference>
<keyword evidence="3" id="KW-1185">Reference proteome</keyword>
<dbReference type="AlphaFoldDB" id="A0A151NFR3"/>
<proteinExistence type="predicted"/>
<protein>
    <submittedName>
        <fullName evidence="2">Uncharacterized protein</fullName>
    </submittedName>
</protein>
<organism evidence="2 3">
    <name type="scientific">Alligator mississippiensis</name>
    <name type="common">American alligator</name>
    <dbReference type="NCBI Taxonomy" id="8496"/>
    <lineage>
        <taxon>Eukaryota</taxon>
        <taxon>Metazoa</taxon>
        <taxon>Chordata</taxon>
        <taxon>Craniata</taxon>
        <taxon>Vertebrata</taxon>
        <taxon>Euteleostomi</taxon>
        <taxon>Archelosauria</taxon>
        <taxon>Archosauria</taxon>
        <taxon>Crocodylia</taxon>
        <taxon>Alligatoridae</taxon>
        <taxon>Alligatorinae</taxon>
        <taxon>Alligator</taxon>
    </lineage>
</organism>
<feature type="region of interest" description="Disordered" evidence="1">
    <location>
        <begin position="30"/>
        <end position="57"/>
    </location>
</feature>
<reference evidence="2 3" key="1">
    <citation type="journal article" date="2012" name="Genome Biol.">
        <title>Sequencing three crocodilian genomes to illuminate the evolution of archosaurs and amniotes.</title>
        <authorList>
            <person name="St John J.A."/>
            <person name="Braun E.L."/>
            <person name="Isberg S.R."/>
            <person name="Miles L.G."/>
            <person name="Chong A.Y."/>
            <person name="Gongora J."/>
            <person name="Dalzell P."/>
            <person name="Moran C."/>
            <person name="Bed'hom B."/>
            <person name="Abzhanov A."/>
            <person name="Burgess S.C."/>
            <person name="Cooksey A.M."/>
            <person name="Castoe T.A."/>
            <person name="Crawford N.G."/>
            <person name="Densmore L.D."/>
            <person name="Drew J.C."/>
            <person name="Edwards S.V."/>
            <person name="Faircloth B.C."/>
            <person name="Fujita M.K."/>
            <person name="Greenwold M.J."/>
            <person name="Hoffmann F.G."/>
            <person name="Howard J.M."/>
            <person name="Iguchi T."/>
            <person name="Janes D.E."/>
            <person name="Khan S.Y."/>
            <person name="Kohno S."/>
            <person name="de Koning A.J."/>
            <person name="Lance S.L."/>
            <person name="McCarthy F.M."/>
            <person name="McCormack J.E."/>
            <person name="Merchant M.E."/>
            <person name="Peterson D.G."/>
            <person name="Pollock D.D."/>
            <person name="Pourmand N."/>
            <person name="Raney B.J."/>
            <person name="Roessler K.A."/>
            <person name="Sanford J.R."/>
            <person name="Sawyer R.H."/>
            <person name="Schmidt C.J."/>
            <person name="Triplett E.W."/>
            <person name="Tuberville T.D."/>
            <person name="Venegas-Anaya M."/>
            <person name="Howard J.T."/>
            <person name="Jarvis E.D."/>
            <person name="Guillette L.J.Jr."/>
            <person name="Glenn T.C."/>
            <person name="Green R.E."/>
            <person name="Ray D.A."/>
        </authorList>
    </citation>
    <scope>NUCLEOTIDE SEQUENCE [LARGE SCALE GENOMIC DNA]</scope>
    <source>
        <strain evidence="2">KSC_2009_1</strain>
    </source>
</reference>
<gene>
    <name evidence="2" type="ORF">Y1Q_0013847</name>
</gene>
<name>A0A151NFR3_ALLMI</name>
<evidence type="ECO:0000256" key="1">
    <source>
        <dbReference type="SAM" id="MobiDB-lite"/>
    </source>
</evidence>